<feature type="transmembrane region" description="Helical" evidence="2">
    <location>
        <begin position="245"/>
        <end position="266"/>
    </location>
</feature>
<name>A0AAN8RQ47_9PEZI</name>
<keyword evidence="2" id="KW-1133">Transmembrane helix</keyword>
<keyword evidence="5" id="KW-1185">Reference proteome</keyword>
<evidence type="ECO:0000313" key="5">
    <source>
        <dbReference type="Proteomes" id="UP001313282"/>
    </source>
</evidence>
<feature type="region of interest" description="Disordered" evidence="1">
    <location>
        <begin position="273"/>
        <end position="295"/>
    </location>
</feature>
<dbReference type="EMBL" id="JAVHNR010000002">
    <property type="protein sequence ID" value="KAK6351012.1"/>
    <property type="molecule type" value="Genomic_DNA"/>
</dbReference>
<evidence type="ECO:0000256" key="1">
    <source>
        <dbReference type="SAM" id="MobiDB-lite"/>
    </source>
</evidence>
<evidence type="ECO:0000313" key="4">
    <source>
        <dbReference type="EMBL" id="KAK6351012.1"/>
    </source>
</evidence>
<feature type="compositionally biased region" description="Gly residues" evidence="1">
    <location>
        <begin position="286"/>
        <end position="295"/>
    </location>
</feature>
<accession>A0AAN8RQ47</accession>
<feature type="region of interest" description="Disordered" evidence="1">
    <location>
        <begin position="213"/>
        <end position="235"/>
    </location>
</feature>
<keyword evidence="2" id="KW-0472">Membrane</keyword>
<reference evidence="4 5" key="1">
    <citation type="submission" date="2019-10" db="EMBL/GenBank/DDBJ databases">
        <authorList>
            <person name="Palmer J.M."/>
        </authorList>
    </citation>
    <scope>NUCLEOTIDE SEQUENCE [LARGE SCALE GENOMIC DNA]</scope>
    <source>
        <strain evidence="4 5">TWF718</strain>
    </source>
</reference>
<gene>
    <name evidence="4" type="ORF">TWF718_004189</name>
</gene>
<dbReference type="Proteomes" id="UP001313282">
    <property type="component" value="Unassembled WGS sequence"/>
</dbReference>
<feature type="chain" id="PRO_5043056318" evidence="3">
    <location>
        <begin position="31"/>
        <end position="295"/>
    </location>
</feature>
<keyword evidence="2" id="KW-0812">Transmembrane</keyword>
<feature type="signal peptide" evidence="3">
    <location>
        <begin position="1"/>
        <end position="30"/>
    </location>
</feature>
<evidence type="ECO:0000256" key="3">
    <source>
        <dbReference type="SAM" id="SignalP"/>
    </source>
</evidence>
<evidence type="ECO:0000256" key="2">
    <source>
        <dbReference type="SAM" id="Phobius"/>
    </source>
</evidence>
<feature type="compositionally biased region" description="Low complexity" evidence="1">
    <location>
        <begin position="224"/>
        <end position="235"/>
    </location>
</feature>
<organism evidence="4 5">
    <name type="scientific">Orbilia javanica</name>
    <dbReference type="NCBI Taxonomy" id="47235"/>
    <lineage>
        <taxon>Eukaryota</taxon>
        <taxon>Fungi</taxon>
        <taxon>Dikarya</taxon>
        <taxon>Ascomycota</taxon>
        <taxon>Pezizomycotina</taxon>
        <taxon>Orbiliomycetes</taxon>
        <taxon>Orbiliales</taxon>
        <taxon>Orbiliaceae</taxon>
        <taxon>Orbilia</taxon>
    </lineage>
</organism>
<dbReference type="AlphaFoldDB" id="A0AAN8RQ47"/>
<protein>
    <submittedName>
        <fullName evidence="4">Uncharacterized protein</fullName>
    </submittedName>
</protein>
<keyword evidence="3" id="KW-0732">Signal</keyword>
<sequence>MTAALFQSLSIYSPLTFLLALTLTWRPTYSQASTSNTASTDLQKTTTNDNLIIALWESTRTVSALGTLTSSNLPTDCFSLGTRSNTGVFSWFQGCDVLSRRSCCPDGYSTGGFYSATECPVGYTPRPTRLDTVRGTPVAYTFSVDRTSAGVEFCCPTPNPRGGWQEYGFFMSDGLMCDWISVDAQESTTLYQRGAASAIVIVSTGTSLPSAVSAGTSGSTDAIGPAETSASAGATADSGGMSNGAIIGISVGVGFPVLAVLGFLIYKFGGSGGKKEEGGENPGVEESGGVGGMMY</sequence>
<comment type="caution">
    <text evidence="4">The sequence shown here is derived from an EMBL/GenBank/DDBJ whole genome shotgun (WGS) entry which is preliminary data.</text>
</comment>
<proteinExistence type="predicted"/>